<dbReference type="InterPro" id="IPR023198">
    <property type="entry name" value="PGP-like_dom2"/>
</dbReference>
<dbReference type="Pfam" id="PF13419">
    <property type="entry name" value="HAD_2"/>
    <property type="match status" value="1"/>
</dbReference>
<dbReference type="NCBIfam" id="TIGR02009">
    <property type="entry name" value="PGMB-YQAB-SF"/>
    <property type="match status" value="1"/>
</dbReference>
<dbReference type="SFLD" id="SFLDS00003">
    <property type="entry name" value="Haloacid_Dehalogenase"/>
    <property type="match status" value="1"/>
</dbReference>
<proteinExistence type="inferred from homology"/>
<dbReference type="SFLD" id="SFLDG01129">
    <property type="entry name" value="C1.5:_HAD__Beta-PGM__Phosphata"/>
    <property type="match status" value="1"/>
</dbReference>
<comment type="similarity">
    <text evidence="1">Belongs to the HAD-like hydrolase superfamily. CbbY/CbbZ/Gph/YieH family.</text>
</comment>
<organism evidence="2 3">
    <name type="scientific">Paraglaciecola hydrolytica</name>
    <dbReference type="NCBI Taxonomy" id="1799789"/>
    <lineage>
        <taxon>Bacteria</taxon>
        <taxon>Pseudomonadati</taxon>
        <taxon>Pseudomonadota</taxon>
        <taxon>Gammaproteobacteria</taxon>
        <taxon>Alteromonadales</taxon>
        <taxon>Alteromonadaceae</taxon>
        <taxon>Paraglaciecola</taxon>
    </lineage>
</organism>
<dbReference type="InterPro" id="IPR023214">
    <property type="entry name" value="HAD_sf"/>
</dbReference>
<dbReference type="Proteomes" id="UP000070299">
    <property type="component" value="Unassembled WGS sequence"/>
</dbReference>
<dbReference type="InterPro" id="IPR041492">
    <property type="entry name" value="HAD_2"/>
</dbReference>
<comment type="caution">
    <text evidence="2">The sequence shown here is derived from an EMBL/GenBank/DDBJ whole genome shotgun (WGS) entry which is preliminary data.</text>
</comment>
<dbReference type="RefSeq" id="WP_068377286.1">
    <property type="nucleotide sequence ID" value="NZ_LSNE01000006.1"/>
</dbReference>
<name>A0A135ZZP4_9ALTE</name>
<dbReference type="Gene3D" id="1.10.150.240">
    <property type="entry name" value="Putative phosphatase, domain 2"/>
    <property type="match status" value="1"/>
</dbReference>
<evidence type="ECO:0000313" key="3">
    <source>
        <dbReference type="Proteomes" id="UP000070299"/>
    </source>
</evidence>
<sequence>MPDLSRYKGIVFDMDGTLIDSMGAHGLAWQQTCAHFGYPYDGDYIHGLGGVPTREIVGMLNVKYGLAHDQDEVTEHKRQEFLKLDDKPVVIAETFAVMQKYQGILKMGVGTGSERGNAIRMLSESGLLARVETVVTANDVTYGKPHGETFLTVAKNMGLQAKDCVVFEDTEIGRQAAQNAGMDCIMVINGKISLAPLKL</sequence>
<dbReference type="Gene3D" id="3.40.50.1000">
    <property type="entry name" value="HAD superfamily/HAD-like"/>
    <property type="match status" value="1"/>
</dbReference>
<dbReference type="AlphaFoldDB" id="A0A135ZZP4"/>
<evidence type="ECO:0000256" key="1">
    <source>
        <dbReference type="ARBA" id="ARBA00006171"/>
    </source>
</evidence>
<dbReference type="InterPro" id="IPR051806">
    <property type="entry name" value="HAD-like_SPP"/>
</dbReference>
<keyword evidence="3" id="KW-1185">Reference proteome</keyword>
<accession>A0A135ZZP4</accession>
<dbReference type="OrthoDB" id="9800058at2"/>
<dbReference type="EMBL" id="LSNE01000006">
    <property type="protein sequence ID" value="KXI28442.1"/>
    <property type="molecule type" value="Genomic_DNA"/>
</dbReference>
<dbReference type="GO" id="GO:0050308">
    <property type="term" value="F:sugar-phosphatase activity"/>
    <property type="evidence" value="ECO:0007669"/>
    <property type="project" value="TreeGrafter"/>
</dbReference>
<dbReference type="STRING" id="1799789.AX660_15195"/>
<dbReference type="InterPro" id="IPR036412">
    <property type="entry name" value="HAD-like_sf"/>
</dbReference>
<evidence type="ECO:0000313" key="2">
    <source>
        <dbReference type="EMBL" id="KXI28442.1"/>
    </source>
</evidence>
<dbReference type="PANTHER" id="PTHR43481">
    <property type="entry name" value="FRUCTOSE-1-PHOSPHATE PHOSPHATASE"/>
    <property type="match status" value="1"/>
</dbReference>
<dbReference type="NCBIfam" id="TIGR01509">
    <property type="entry name" value="HAD-SF-IA-v3"/>
    <property type="match status" value="1"/>
</dbReference>
<reference evidence="3" key="1">
    <citation type="submission" date="2016-02" db="EMBL/GenBank/DDBJ databases">
        <authorList>
            <person name="Schultz-Johansen M."/>
            <person name="Glaring M.A."/>
            <person name="Bech P.K."/>
            <person name="Stougaard P."/>
        </authorList>
    </citation>
    <scope>NUCLEOTIDE SEQUENCE [LARGE SCALE GENOMIC DNA]</scope>
    <source>
        <strain evidence="3">S66</strain>
    </source>
</reference>
<dbReference type="PANTHER" id="PTHR43481:SF4">
    <property type="entry name" value="GLYCEROL-1-PHOSPHATE PHOSPHOHYDROLASE 1-RELATED"/>
    <property type="match status" value="1"/>
</dbReference>
<gene>
    <name evidence="2" type="ORF">AX660_15195</name>
</gene>
<protein>
    <submittedName>
        <fullName evidence="2">Carotenoid dehydrogenase</fullName>
    </submittedName>
</protein>
<dbReference type="CDD" id="cd07505">
    <property type="entry name" value="HAD_BPGM-like"/>
    <property type="match status" value="1"/>
</dbReference>
<dbReference type="SUPFAM" id="SSF56784">
    <property type="entry name" value="HAD-like"/>
    <property type="match status" value="1"/>
</dbReference>
<dbReference type="InterPro" id="IPR010976">
    <property type="entry name" value="B-phosphoglucomutase_hydrolase"/>
</dbReference>
<dbReference type="InterPro" id="IPR006439">
    <property type="entry name" value="HAD-SF_hydro_IA"/>
</dbReference>